<dbReference type="AlphaFoldDB" id="A0A2R4VZ52"/>
<keyword evidence="5" id="KW-0464">Manganese</keyword>
<dbReference type="FunFam" id="3.90.1640.10:FF:000001">
    <property type="entry name" value="Probable manganese-dependent inorganic pyrophosphatase"/>
    <property type="match status" value="1"/>
</dbReference>
<keyword evidence="10" id="KW-1185">Reference proteome</keyword>
<dbReference type="InterPro" id="IPR038222">
    <property type="entry name" value="DHHA2_dom_sf"/>
</dbReference>
<dbReference type="SUPFAM" id="SSF64182">
    <property type="entry name" value="DHH phosphoesterases"/>
    <property type="match status" value="1"/>
</dbReference>
<dbReference type="Proteomes" id="UP000244792">
    <property type="component" value="Chromosome"/>
</dbReference>
<dbReference type="InterPro" id="IPR004097">
    <property type="entry name" value="DHHA2"/>
</dbReference>
<dbReference type="NCBIfam" id="NF003877">
    <property type="entry name" value="PRK05427.1"/>
    <property type="match status" value="1"/>
</dbReference>
<dbReference type="GO" id="GO:0004427">
    <property type="term" value="F:inorganic diphosphate phosphatase activity"/>
    <property type="evidence" value="ECO:0007669"/>
    <property type="project" value="UniProtKB-EC"/>
</dbReference>
<dbReference type="PANTHER" id="PTHR12112">
    <property type="entry name" value="BNIP - RELATED"/>
    <property type="match status" value="1"/>
</dbReference>
<evidence type="ECO:0000256" key="3">
    <source>
        <dbReference type="ARBA" id="ARBA00022723"/>
    </source>
</evidence>
<dbReference type="GO" id="GO:0005737">
    <property type="term" value="C:cytoplasm"/>
    <property type="evidence" value="ECO:0007669"/>
    <property type="project" value="InterPro"/>
</dbReference>
<feature type="domain" description="DHHA2" evidence="8">
    <location>
        <begin position="173"/>
        <end position="298"/>
    </location>
</feature>
<evidence type="ECO:0000256" key="1">
    <source>
        <dbReference type="ARBA" id="ARBA00001936"/>
    </source>
</evidence>
<name>A0A2R4VZ52_THEAF</name>
<dbReference type="EC" id="3.6.1.1" evidence="2"/>
<comment type="catalytic activity">
    <reaction evidence="7">
        <text>diphosphate + H2O = 2 phosphate + H(+)</text>
        <dbReference type="Rhea" id="RHEA:24576"/>
        <dbReference type="ChEBI" id="CHEBI:15377"/>
        <dbReference type="ChEBI" id="CHEBI:15378"/>
        <dbReference type="ChEBI" id="CHEBI:33019"/>
        <dbReference type="ChEBI" id="CHEBI:43474"/>
        <dbReference type="EC" id="3.6.1.1"/>
    </reaction>
</comment>
<dbReference type="KEGG" id="taci:TDSAC_0456"/>
<dbReference type="Pfam" id="PF02833">
    <property type="entry name" value="DHHA2"/>
    <property type="match status" value="1"/>
</dbReference>
<accession>A0A2R4VZ52</accession>
<keyword evidence="3" id="KW-0479">Metal-binding</keyword>
<dbReference type="RefSeq" id="WP_108308672.1">
    <property type="nucleotide sequence ID" value="NZ_CP020921.1"/>
</dbReference>
<dbReference type="GO" id="GO:0046872">
    <property type="term" value="F:metal ion binding"/>
    <property type="evidence" value="ECO:0007669"/>
    <property type="project" value="UniProtKB-KW"/>
</dbReference>
<dbReference type="SMART" id="SM01131">
    <property type="entry name" value="DHHA2"/>
    <property type="match status" value="1"/>
</dbReference>
<dbReference type="EMBL" id="CP020921">
    <property type="protein sequence ID" value="AWB09831.1"/>
    <property type="molecule type" value="Genomic_DNA"/>
</dbReference>
<dbReference type="PANTHER" id="PTHR12112:SF22">
    <property type="entry name" value="MANGANESE-DEPENDENT INORGANIC PYROPHOSPHATASE-RELATED"/>
    <property type="match status" value="1"/>
</dbReference>
<dbReference type="Gene3D" id="3.10.310.20">
    <property type="entry name" value="DHHA2 domain"/>
    <property type="match status" value="1"/>
</dbReference>
<evidence type="ECO:0000259" key="8">
    <source>
        <dbReference type="SMART" id="SM01131"/>
    </source>
</evidence>
<reference evidence="9 10" key="1">
    <citation type="submission" date="2017-04" db="EMBL/GenBank/DDBJ databases">
        <title>Genomic insights into metabolism of Thermodesulfobium acidiphilum.</title>
        <authorList>
            <person name="Toshchakov S.V."/>
            <person name="Frolov E.N."/>
            <person name="Kublanov I.V."/>
            <person name="Samarov N.I."/>
            <person name="Novikov A."/>
            <person name="Lebedinsky A.V."/>
            <person name="Bonch-Osmolovskaya E.A."/>
            <person name="Chernyh N.A."/>
        </authorList>
    </citation>
    <scope>NUCLEOTIDE SEQUENCE [LARGE SCALE GENOMIC DNA]</scope>
    <source>
        <strain evidence="9 10">3127-1</strain>
    </source>
</reference>
<dbReference type="Pfam" id="PF01368">
    <property type="entry name" value="DHH"/>
    <property type="match status" value="1"/>
</dbReference>
<proteinExistence type="predicted"/>
<keyword evidence="4" id="KW-0378">Hydrolase</keyword>
<dbReference type="Gene3D" id="3.90.1640.10">
    <property type="entry name" value="inorganic pyrophosphatase (n-terminal core)"/>
    <property type="match status" value="1"/>
</dbReference>
<dbReference type="OrthoDB" id="9766150at2"/>
<evidence type="ECO:0000313" key="10">
    <source>
        <dbReference type="Proteomes" id="UP000244792"/>
    </source>
</evidence>
<comment type="cofactor">
    <cofactor evidence="1">
        <name>Mn(2+)</name>
        <dbReference type="ChEBI" id="CHEBI:29035"/>
    </cofactor>
</comment>
<evidence type="ECO:0000256" key="2">
    <source>
        <dbReference type="ARBA" id="ARBA00012146"/>
    </source>
</evidence>
<evidence type="ECO:0000256" key="4">
    <source>
        <dbReference type="ARBA" id="ARBA00022801"/>
    </source>
</evidence>
<evidence type="ECO:0000313" key="9">
    <source>
        <dbReference type="EMBL" id="AWB09831.1"/>
    </source>
</evidence>
<evidence type="ECO:0000256" key="5">
    <source>
        <dbReference type="ARBA" id="ARBA00023211"/>
    </source>
</evidence>
<evidence type="ECO:0000256" key="7">
    <source>
        <dbReference type="ARBA" id="ARBA00047820"/>
    </source>
</evidence>
<gene>
    <name evidence="9" type="ORF">TDSAC_0456</name>
</gene>
<evidence type="ECO:0000256" key="6">
    <source>
        <dbReference type="ARBA" id="ARBA00032535"/>
    </source>
</evidence>
<dbReference type="InterPro" id="IPR038763">
    <property type="entry name" value="DHH_sf"/>
</dbReference>
<dbReference type="InterPro" id="IPR001667">
    <property type="entry name" value="DDH_dom"/>
</dbReference>
<organism evidence="9 10">
    <name type="scientific">Thermodesulfobium acidiphilum</name>
    <dbReference type="NCBI Taxonomy" id="1794699"/>
    <lineage>
        <taxon>Bacteria</taxon>
        <taxon>Pseudomonadati</taxon>
        <taxon>Thermodesulfobiota</taxon>
        <taxon>Thermodesulfobiia</taxon>
        <taxon>Thermodesulfobiales</taxon>
        <taxon>Thermodesulfobiaceae</taxon>
        <taxon>Thermodesulfobium</taxon>
    </lineage>
</organism>
<sequence>MSDVYVVGHKAPDTDSVCSAIVYAELKGYNSARAGELNDETKFVLNKFGFKEPELLENVEGKKLVLVDHNEASQRVCGEDSSMVIEIIDHHKFNFVNNTPIYILNEPLGSTCTILAKHYMDKIKDKPKLAGLLLSALLSDTVIFKSPTTTEEDKKIAQELAKIAGIDDINAFGIEIKKVQGSIIGKPIDSVVKKDYKDFDFGGKKVGIGQTEILDINEAYDRKNEIIKFIEELKNSGGYAMVAFAATDIMKEGSELFFAGDPGIIEKAFGKKPEGNSLWLPGVMSRKKQIAPPLEKAFKS</sequence>
<protein>
    <recommendedName>
        <fullName evidence="2">inorganic diphosphatase</fullName>
        <ecNumber evidence="2">3.6.1.1</ecNumber>
    </recommendedName>
    <alternativeName>
        <fullName evidence="6">Pyrophosphate phospho-hydrolase</fullName>
    </alternativeName>
</protein>